<evidence type="ECO:0000256" key="1">
    <source>
        <dbReference type="SAM" id="MobiDB-lite"/>
    </source>
</evidence>
<protein>
    <submittedName>
        <fullName evidence="2">Uncharacterized protein</fullName>
    </submittedName>
</protein>
<gene>
    <name evidence="2" type="ORF">HJG60_009993</name>
</gene>
<dbReference type="AlphaFoldDB" id="A0A834B7C4"/>
<sequence length="122" mass="13301">MVNTWTHEAGMWERQGVRVCESHRQRPSWWNGRSTRAESSDSDLRHQGSWLGPCELLKFRGNSDTLRVTVMGEAGQRDQLNRSALGQDPAGLAGGSTWSQSLLPTGGCGLGSESSNLLLDSS</sequence>
<dbReference type="EMBL" id="JABVXQ010000002">
    <property type="protein sequence ID" value="KAF6125580.1"/>
    <property type="molecule type" value="Genomic_DNA"/>
</dbReference>
<reference evidence="2 3" key="1">
    <citation type="journal article" date="2020" name="Nature">
        <title>Six reference-quality genomes reveal evolution of bat adaptations.</title>
        <authorList>
            <person name="Jebb D."/>
            <person name="Huang Z."/>
            <person name="Pippel M."/>
            <person name="Hughes G.M."/>
            <person name="Lavrichenko K."/>
            <person name="Devanna P."/>
            <person name="Winkler S."/>
            <person name="Jermiin L.S."/>
            <person name="Skirmuntt E.C."/>
            <person name="Katzourakis A."/>
            <person name="Burkitt-Gray L."/>
            <person name="Ray D.A."/>
            <person name="Sullivan K.A.M."/>
            <person name="Roscito J.G."/>
            <person name="Kirilenko B.M."/>
            <person name="Davalos L.M."/>
            <person name="Corthals A.P."/>
            <person name="Power M.L."/>
            <person name="Jones G."/>
            <person name="Ransome R.D."/>
            <person name="Dechmann D.K.N."/>
            <person name="Locatelli A.G."/>
            <person name="Puechmaille S.J."/>
            <person name="Fedrigo O."/>
            <person name="Jarvis E.D."/>
            <person name="Hiller M."/>
            <person name="Vernes S.C."/>
            <person name="Myers E.W."/>
            <person name="Teeling E.C."/>
        </authorList>
    </citation>
    <scope>NUCLEOTIDE SEQUENCE [LARGE SCALE GENOMIC DNA]</scope>
    <source>
        <strain evidence="2">Bat1K_MPI-CBG_1</strain>
    </source>
</reference>
<proteinExistence type="predicted"/>
<evidence type="ECO:0000313" key="3">
    <source>
        <dbReference type="Proteomes" id="UP000664940"/>
    </source>
</evidence>
<dbReference type="Proteomes" id="UP000664940">
    <property type="component" value="Unassembled WGS sequence"/>
</dbReference>
<feature type="region of interest" description="Disordered" evidence="1">
    <location>
        <begin position="75"/>
        <end position="98"/>
    </location>
</feature>
<comment type="caution">
    <text evidence="2">The sequence shown here is derived from an EMBL/GenBank/DDBJ whole genome shotgun (WGS) entry which is preliminary data.</text>
</comment>
<accession>A0A834B7C4</accession>
<evidence type="ECO:0000313" key="2">
    <source>
        <dbReference type="EMBL" id="KAF6125580.1"/>
    </source>
</evidence>
<organism evidence="2 3">
    <name type="scientific">Phyllostomus discolor</name>
    <name type="common">pale spear-nosed bat</name>
    <dbReference type="NCBI Taxonomy" id="89673"/>
    <lineage>
        <taxon>Eukaryota</taxon>
        <taxon>Metazoa</taxon>
        <taxon>Chordata</taxon>
        <taxon>Craniata</taxon>
        <taxon>Vertebrata</taxon>
        <taxon>Euteleostomi</taxon>
        <taxon>Mammalia</taxon>
        <taxon>Eutheria</taxon>
        <taxon>Laurasiatheria</taxon>
        <taxon>Chiroptera</taxon>
        <taxon>Yangochiroptera</taxon>
        <taxon>Phyllostomidae</taxon>
        <taxon>Phyllostominae</taxon>
        <taxon>Phyllostomus</taxon>
    </lineage>
</organism>
<name>A0A834B7C4_9CHIR</name>